<organism evidence="3 4">
    <name type="scientific">Actinocatenispora rupis</name>
    <dbReference type="NCBI Taxonomy" id="519421"/>
    <lineage>
        <taxon>Bacteria</taxon>
        <taxon>Bacillati</taxon>
        <taxon>Actinomycetota</taxon>
        <taxon>Actinomycetes</taxon>
        <taxon>Micromonosporales</taxon>
        <taxon>Micromonosporaceae</taxon>
        <taxon>Actinocatenispora</taxon>
    </lineage>
</organism>
<feature type="domain" description="AB hydrolase-1" evidence="2">
    <location>
        <begin position="31"/>
        <end position="281"/>
    </location>
</feature>
<dbReference type="AlphaFoldDB" id="A0A8J3JF05"/>
<dbReference type="PANTHER" id="PTHR43798:SF31">
    <property type="entry name" value="AB HYDROLASE SUPERFAMILY PROTEIN YCLE"/>
    <property type="match status" value="1"/>
</dbReference>
<dbReference type="Gene3D" id="3.40.50.1820">
    <property type="entry name" value="alpha/beta hydrolase"/>
    <property type="match status" value="1"/>
</dbReference>
<evidence type="ECO:0000313" key="4">
    <source>
        <dbReference type="Proteomes" id="UP000612808"/>
    </source>
</evidence>
<dbReference type="Proteomes" id="UP000612808">
    <property type="component" value="Unassembled WGS sequence"/>
</dbReference>
<dbReference type="EMBL" id="BOMB01000033">
    <property type="protein sequence ID" value="GID14728.1"/>
    <property type="molecule type" value="Genomic_DNA"/>
</dbReference>
<dbReference type="GO" id="GO:0016020">
    <property type="term" value="C:membrane"/>
    <property type="evidence" value="ECO:0007669"/>
    <property type="project" value="TreeGrafter"/>
</dbReference>
<evidence type="ECO:0000259" key="2">
    <source>
        <dbReference type="Pfam" id="PF00561"/>
    </source>
</evidence>
<evidence type="ECO:0000313" key="3">
    <source>
        <dbReference type="EMBL" id="GID14728.1"/>
    </source>
</evidence>
<keyword evidence="4" id="KW-1185">Reference proteome</keyword>
<comment type="caution">
    <text evidence="3">The sequence shown here is derived from an EMBL/GenBank/DDBJ whole genome shotgun (WGS) entry which is preliminary data.</text>
</comment>
<reference evidence="3" key="1">
    <citation type="submission" date="2021-01" db="EMBL/GenBank/DDBJ databases">
        <title>Whole genome shotgun sequence of Actinocatenispora rupis NBRC 107355.</title>
        <authorList>
            <person name="Komaki H."/>
            <person name="Tamura T."/>
        </authorList>
    </citation>
    <scope>NUCLEOTIDE SEQUENCE</scope>
    <source>
        <strain evidence="3">NBRC 107355</strain>
    </source>
</reference>
<dbReference type="GO" id="GO:0016787">
    <property type="term" value="F:hydrolase activity"/>
    <property type="evidence" value="ECO:0007669"/>
    <property type="project" value="UniProtKB-KW"/>
</dbReference>
<dbReference type="Pfam" id="PF00561">
    <property type="entry name" value="Abhydrolase_1"/>
    <property type="match status" value="1"/>
</dbReference>
<keyword evidence="1 3" id="KW-0378">Hydrolase</keyword>
<dbReference type="InterPro" id="IPR029058">
    <property type="entry name" value="AB_hydrolase_fold"/>
</dbReference>
<evidence type="ECO:0000256" key="1">
    <source>
        <dbReference type="ARBA" id="ARBA00022801"/>
    </source>
</evidence>
<sequence>MTGPATTTTVPAADGTPLAVRTVGPTDADRTLVLAHGWALTSAYWNPVVRRVARAVPGLRVVAYDQRHHGGSGRGRSALSVDLLGTDLARVLAETAPRGRILLGGHSMGGMTLLAFAAAYPEVVESRVDGVALVSTSAGDLARDTPGLLRALRGRLGRTILRCPSLVDGARRLLPPSVPAHRDRMARLLFGHTTAPEVVRAGAAAIHHCPIRTIVEFVPALDAHDKRTALAPLAGVPVRVLVGTEDRLTPPRHARFLAEHIPGADLTVLPGRGHMLALEDPETVASTLIALAAREGGKDASLPA</sequence>
<dbReference type="InterPro" id="IPR000073">
    <property type="entry name" value="AB_hydrolase_1"/>
</dbReference>
<accession>A0A8J3JF05</accession>
<dbReference type="InterPro" id="IPR050266">
    <property type="entry name" value="AB_hydrolase_sf"/>
</dbReference>
<protein>
    <submittedName>
        <fullName evidence="3">Alpha/beta hydrolase</fullName>
    </submittedName>
</protein>
<name>A0A8J3JF05_9ACTN</name>
<dbReference type="SUPFAM" id="SSF53474">
    <property type="entry name" value="alpha/beta-Hydrolases"/>
    <property type="match status" value="1"/>
</dbReference>
<dbReference type="PANTHER" id="PTHR43798">
    <property type="entry name" value="MONOACYLGLYCEROL LIPASE"/>
    <property type="match status" value="1"/>
</dbReference>
<dbReference type="RefSeq" id="WP_203662631.1">
    <property type="nucleotide sequence ID" value="NZ_BAAAZM010000012.1"/>
</dbReference>
<gene>
    <name evidence="3" type="ORF">Aru02nite_56170</name>
</gene>
<proteinExistence type="predicted"/>